<dbReference type="InterPro" id="IPR007527">
    <property type="entry name" value="Znf_SWIM"/>
</dbReference>
<comment type="caution">
    <text evidence="4">The sequence shown here is derived from an EMBL/GenBank/DDBJ whole genome shotgun (WGS) entry which is preliminary data.</text>
</comment>
<feature type="domain" description="SWIM-type" evidence="3">
    <location>
        <begin position="123"/>
        <end position="158"/>
    </location>
</feature>
<dbReference type="PANTHER" id="PTHR38133:SF1">
    <property type="entry name" value="SLR1429 PROTEIN"/>
    <property type="match status" value="1"/>
</dbReference>
<feature type="region of interest" description="Disordered" evidence="2">
    <location>
        <begin position="241"/>
        <end position="312"/>
    </location>
</feature>
<dbReference type="RefSeq" id="WP_248826358.1">
    <property type="nucleotide sequence ID" value="NZ_JALKFT010000029.1"/>
</dbReference>
<proteinExistence type="predicted"/>
<feature type="region of interest" description="Disordered" evidence="2">
    <location>
        <begin position="210"/>
        <end position="229"/>
    </location>
</feature>
<dbReference type="Proteomes" id="UP001201873">
    <property type="component" value="Unassembled WGS sequence"/>
</dbReference>
<keyword evidence="1" id="KW-0479">Metal-binding</keyword>
<evidence type="ECO:0000313" key="4">
    <source>
        <dbReference type="EMBL" id="MCK9878236.1"/>
    </source>
</evidence>
<gene>
    <name evidence="4" type="ORF">MXD59_21105</name>
</gene>
<dbReference type="EMBL" id="JALKFT010000029">
    <property type="protein sequence ID" value="MCK9878236.1"/>
    <property type="molecule type" value="Genomic_DNA"/>
</dbReference>
<evidence type="ECO:0000256" key="1">
    <source>
        <dbReference type="PROSITE-ProRule" id="PRU00325"/>
    </source>
</evidence>
<dbReference type="PROSITE" id="PS50966">
    <property type="entry name" value="ZF_SWIM"/>
    <property type="match status" value="1"/>
</dbReference>
<evidence type="ECO:0000313" key="5">
    <source>
        <dbReference type="Proteomes" id="UP001201873"/>
    </source>
</evidence>
<dbReference type="PANTHER" id="PTHR38133">
    <property type="entry name" value="SLR1429 PROTEIN"/>
    <property type="match status" value="1"/>
</dbReference>
<keyword evidence="1" id="KW-0863">Zinc-finger</keyword>
<reference evidence="4 5" key="1">
    <citation type="submission" date="2022-04" db="EMBL/GenBank/DDBJ databases">
        <title>Genome diversity in the genus Frankia.</title>
        <authorList>
            <person name="Carlos-Shanley C."/>
            <person name="Hahn D."/>
        </authorList>
    </citation>
    <scope>NUCLEOTIDE SEQUENCE [LARGE SCALE GENOMIC DNA]</scope>
    <source>
        <strain evidence="4 5">Ag45/Mut15</strain>
    </source>
</reference>
<evidence type="ECO:0000256" key="2">
    <source>
        <dbReference type="SAM" id="MobiDB-lite"/>
    </source>
</evidence>
<name>A0ABT0K374_9ACTN</name>
<keyword evidence="5" id="KW-1185">Reference proteome</keyword>
<feature type="compositionally biased region" description="Polar residues" evidence="2">
    <location>
        <begin position="285"/>
        <end position="296"/>
    </location>
</feature>
<protein>
    <recommendedName>
        <fullName evidence="3">SWIM-type domain-containing protein</fullName>
    </recommendedName>
</protein>
<keyword evidence="1" id="KW-0862">Zinc</keyword>
<accession>A0ABT0K374</accession>
<organism evidence="4 5">
    <name type="scientific">Frankia umida</name>
    <dbReference type="NCBI Taxonomy" id="573489"/>
    <lineage>
        <taxon>Bacteria</taxon>
        <taxon>Bacillati</taxon>
        <taxon>Actinomycetota</taxon>
        <taxon>Actinomycetes</taxon>
        <taxon>Frankiales</taxon>
        <taxon>Frankiaceae</taxon>
        <taxon>Frankia</taxon>
    </lineage>
</organism>
<feature type="compositionally biased region" description="Low complexity" evidence="2">
    <location>
        <begin position="301"/>
        <end position="312"/>
    </location>
</feature>
<evidence type="ECO:0000259" key="3">
    <source>
        <dbReference type="PROSITE" id="PS50966"/>
    </source>
</evidence>
<sequence length="337" mass="35459">MSEPAAATRSTRSSWSRRLLALVEDLGMTAALRDGRRLDRTGAVLDLRRTGNLVVARVRHLDGDVPATRADPEIHKARLAVRTFTGGQWARIERALASRASYAASLLVGTVPPDIDRLFTALGLSPLPTGADDLAMDCTCTDWQRPCAHLAAACHALARHLDHDPFELLALRGRERDVLLDSLRTYRGVPVPVPVSVAGLAAVPVRAAGSDPARVADGGPVPGGGRDATALPRDVATFWADSASAPPHPRSDRVTDTPPASSQVDHTSVLDRCGPLRTSGPDTAGSDTAGSDTAGSDRTGPDGAALADGVGADLRPLLRPAYLAFDRRRRIPGDAEA</sequence>